<protein>
    <submittedName>
        <fullName evidence="2">Uncharacterized protein</fullName>
    </submittedName>
</protein>
<keyword evidence="1" id="KW-1133">Transmembrane helix</keyword>
<reference evidence="2 3" key="1">
    <citation type="submission" date="2017-08" db="EMBL/GenBank/DDBJ databases">
        <title>Infants hospitalized years apart are colonized by the same room-sourced microbial strains.</title>
        <authorList>
            <person name="Brooks B."/>
            <person name="Olm M.R."/>
            <person name="Firek B.A."/>
            <person name="Baker R."/>
            <person name="Thomas B.C."/>
            <person name="Morowitz M.J."/>
            <person name="Banfield J.F."/>
        </authorList>
    </citation>
    <scope>NUCLEOTIDE SEQUENCE [LARGE SCALE GENOMIC DNA]</scope>
    <source>
        <strain evidence="2">S2_003_000_R2_14</strain>
    </source>
</reference>
<proteinExistence type="predicted"/>
<gene>
    <name evidence="2" type="ORF">DI536_09825</name>
</gene>
<evidence type="ECO:0000256" key="1">
    <source>
        <dbReference type="SAM" id="Phobius"/>
    </source>
</evidence>
<name>A0A2W5VWN3_9BACT</name>
<dbReference type="Proteomes" id="UP000249061">
    <property type="component" value="Unassembled WGS sequence"/>
</dbReference>
<dbReference type="AlphaFoldDB" id="A0A2W5VWN3"/>
<dbReference type="EMBL" id="QFQP01000006">
    <property type="protein sequence ID" value="PZR15061.1"/>
    <property type="molecule type" value="Genomic_DNA"/>
</dbReference>
<evidence type="ECO:0000313" key="3">
    <source>
        <dbReference type="Proteomes" id="UP000249061"/>
    </source>
</evidence>
<evidence type="ECO:0000313" key="2">
    <source>
        <dbReference type="EMBL" id="PZR15061.1"/>
    </source>
</evidence>
<organism evidence="2 3">
    <name type="scientific">Archangium gephyra</name>
    <dbReference type="NCBI Taxonomy" id="48"/>
    <lineage>
        <taxon>Bacteria</taxon>
        <taxon>Pseudomonadati</taxon>
        <taxon>Myxococcota</taxon>
        <taxon>Myxococcia</taxon>
        <taxon>Myxococcales</taxon>
        <taxon>Cystobacterineae</taxon>
        <taxon>Archangiaceae</taxon>
        <taxon>Archangium</taxon>
    </lineage>
</organism>
<comment type="caution">
    <text evidence="2">The sequence shown here is derived from an EMBL/GenBank/DDBJ whole genome shotgun (WGS) entry which is preliminary data.</text>
</comment>
<keyword evidence="1" id="KW-0812">Transmembrane</keyword>
<feature type="transmembrane region" description="Helical" evidence="1">
    <location>
        <begin position="20"/>
        <end position="39"/>
    </location>
</feature>
<accession>A0A2W5VWN3</accession>
<keyword evidence="1" id="KW-0472">Membrane</keyword>
<sequence length="380" mass="41063">MSSARNSGRAGIIRHSVKRVVLVMLGLVLALPVGFWLVLTVQARSLAQGVVTDARELDARSFVLSGNEPGNVIDCLGRAADVSPDLSRQLPWTDAAVMAVTSGVSPFAALRDEARAEVDAHRAWVAEVAACGRLATVAPAGGLGAFADVRHGRRQSMPRLMESLTSLAPLLMRDALEQGRADDALELCGATLTVTTAWMRLEGLEAMLPTLGPVRAVDAGCGDALDAASVEARQRFARRVGEVARLGPDGAEMMRLERTSLALQLFGAWVPARYDAMLPANARLITADQRAAPWTRGLSGTIALRLYWRKFDRGMREVEAAARLPSGERDAAIIAAQERLAAPFLRRFLASDPMDLRYQMYAGYLDTLHARLEALRARAE</sequence>